<dbReference type="GO" id="GO:0006508">
    <property type="term" value="P:proteolysis"/>
    <property type="evidence" value="ECO:0007669"/>
    <property type="project" value="UniProtKB-KW"/>
</dbReference>
<proteinExistence type="inferred from homology"/>
<keyword evidence="3" id="KW-0064">Aspartyl protease</keyword>
<feature type="signal peptide" evidence="8">
    <location>
        <begin position="1"/>
        <end position="26"/>
    </location>
</feature>
<name>A0A199VQZ9_ANACO</name>
<dbReference type="AlphaFoldDB" id="A0A199VQZ9"/>
<gene>
    <name evidence="10" type="ORF">ACMD2_13134</name>
</gene>
<dbReference type="InterPro" id="IPR032861">
    <property type="entry name" value="TAXi_N"/>
</dbReference>
<feature type="domain" description="Peptidase A1" evidence="9">
    <location>
        <begin position="113"/>
        <end position="483"/>
    </location>
</feature>
<dbReference type="InterPro" id="IPR034161">
    <property type="entry name" value="Pepsin-like_plant"/>
</dbReference>
<keyword evidence="5" id="KW-0325">Glycoprotein</keyword>
<keyword evidence="2" id="KW-0645">Protease</keyword>
<dbReference type="EMBL" id="LSRQ01001109">
    <property type="protein sequence ID" value="OAY79346.1"/>
    <property type="molecule type" value="Genomic_DNA"/>
</dbReference>
<evidence type="ECO:0000256" key="7">
    <source>
        <dbReference type="SAM" id="MobiDB-lite"/>
    </source>
</evidence>
<dbReference type="PROSITE" id="PS51767">
    <property type="entry name" value="PEPTIDASE_A1"/>
    <property type="match status" value="1"/>
</dbReference>
<dbReference type="InterPro" id="IPR051708">
    <property type="entry name" value="Plant_Aspart_Prot_A1"/>
</dbReference>
<dbReference type="InterPro" id="IPR021109">
    <property type="entry name" value="Peptidase_aspartic_dom_sf"/>
</dbReference>
<dbReference type="Gene3D" id="2.40.70.10">
    <property type="entry name" value="Acid Proteases"/>
    <property type="match status" value="2"/>
</dbReference>
<dbReference type="FunFam" id="2.40.70.10:FF:000033">
    <property type="entry name" value="Aspartyl protease family protein"/>
    <property type="match status" value="1"/>
</dbReference>
<reference evidence="10 11" key="1">
    <citation type="journal article" date="2016" name="DNA Res.">
        <title>The draft genome of MD-2 pineapple using hybrid error correction of long reads.</title>
        <authorList>
            <person name="Redwan R.M."/>
            <person name="Saidin A."/>
            <person name="Kumar S.V."/>
        </authorList>
    </citation>
    <scope>NUCLEOTIDE SEQUENCE [LARGE SCALE GENOMIC DNA]</scope>
    <source>
        <strain evidence="11">cv. MD2</strain>
        <tissue evidence="10">Leaf</tissue>
    </source>
</reference>
<comment type="caution">
    <text evidence="10">The sequence shown here is derived from an EMBL/GenBank/DDBJ whole genome shotgun (WGS) entry which is preliminary data.</text>
</comment>
<evidence type="ECO:0000256" key="1">
    <source>
        <dbReference type="ARBA" id="ARBA00007447"/>
    </source>
</evidence>
<dbReference type="InterPro" id="IPR033121">
    <property type="entry name" value="PEPTIDASE_A1"/>
</dbReference>
<feature type="region of interest" description="Disordered" evidence="7">
    <location>
        <begin position="304"/>
        <end position="323"/>
    </location>
</feature>
<accession>A0A199VQZ9</accession>
<keyword evidence="4" id="KW-0378">Hydrolase</keyword>
<dbReference type="STRING" id="4615.A0A199VQZ9"/>
<evidence type="ECO:0000256" key="2">
    <source>
        <dbReference type="ARBA" id="ARBA00022670"/>
    </source>
</evidence>
<dbReference type="InterPro" id="IPR001461">
    <property type="entry name" value="Aspartic_peptidase_A1"/>
</dbReference>
<dbReference type="PANTHER" id="PTHR47967:SF69">
    <property type="entry name" value="ASPARTIC PROTEINASE NANA, CHLOROPLAST"/>
    <property type="match status" value="1"/>
</dbReference>
<evidence type="ECO:0000313" key="10">
    <source>
        <dbReference type="EMBL" id="OAY79346.1"/>
    </source>
</evidence>
<dbReference type="GO" id="GO:0004190">
    <property type="term" value="F:aspartic-type endopeptidase activity"/>
    <property type="evidence" value="ECO:0007669"/>
    <property type="project" value="UniProtKB-KW"/>
</dbReference>
<evidence type="ECO:0000256" key="5">
    <source>
        <dbReference type="ARBA" id="ARBA00023180"/>
    </source>
</evidence>
<evidence type="ECO:0000259" key="9">
    <source>
        <dbReference type="PROSITE" id="PS51767"/>
    </source>
</evidence>
<evidence type="ECO:0000256" key="6">
    <source>
        <dbReference type="PIRSR" id="PIRSR601461-1"/>
    </source>
</evidence>
<evidence type="ECO:0000256" key="8">
    <source>
        <dbReference type="SAM" id="SignalP"/>
    </source>
</evidence>
<evidence type="ECO:0000313" key="11">
    <source>
        <dbReference type="Proteomes" id="UP000092600"/>
    </source>
</evidence>
<evidence type="ECO:0000256" key="4">
    <source>
        <dbReference type="ARBA" id="ARBA00022801"/>
    </source>
</evidence>
<dbReference type="PANTHER" id="PTHR47967">
    <property type="entry name" value="OS07G0603500 PROTEIN-RELATED"/>
    <property type="match status" value="1"/>
</dbReference>
<dbReference type="Pfam" id="PF14541">
    <property type="entry name" value="TAXi_C"/>
    <property type="match status" value="1"/>
</dbReference>
<dbReference type="SUPFAM" id="SSF50630">
    <property type="entry name" value="Acid proteases"/>
    <property type="match status" value="1"/>
</dbReference>
<dbReference type="Gramene" id="Aco020439.1.mrna1">
    <property type="protein sequence ID" value="Aco020439.1.mrna1"/>
    <property type="gene ID" value="Aco020439.1.path1"/>
</dbReference>
<sequence length="488" mass="51995">MRHSRPFFSFVVVVLLLVVVVVVVVASSSHGDLARSLRLELSAAPIAAAASRIDRLRAIARSDQLRQGVIAAAMARRRRACEAPAAAPAAAEGPESAFAMPLSSGAYTGTGQYFVRFRVGTPAQRFVLVADTGSDLTWVKCRLRRRRRRRHHLSHGGDGAGAGARVFRPEKSSSWDPIRCSSEMCKTSLPFSLATCPTPTTPCAYDYGYSDGSSAKGVFASESATITLAGGERAKLRGLIVGCTTSSAGSSFRASDGVLGLGYSNVSFAARAAARFGGRFSYCLVDHLSPRNASSFLTFGPNPALSDDSPSRSQSPPPRQTPLLLEPRLQPFYGVSVSSVSVDGESLRIPDSAWDVARGGGTILDSGTSLTVLADPAYKAVAAALSRRLQNLPRVSVDPFEYCYNWTASAGSSALLLPKLVVHFAGGARLEPPAKSYVIDVADGVKCVGITSAPWPGPSTIGNILQQEHLWEFDLKNRRLRFKRSKCA</sequence>
<keyword evidence="8" id="KW-0732">Signal</keyword>
<dbReference type="InterPro" id="IPR032799">
    <property type="entry name" value="TAXi_C"/>
</dbReference>
<feature type="chain" id="PRO_5008508417" evidence="8">
    <location>
        <begin position="27"/>
        <end position="488"/>
    </location>
</feature>
<protein>
    <submittedName>
        <fullName evidence="10">Aspartic proteinase nepenthesin-2</fullName>
    </submittedName>
</protein>
<feature type="active site" evidence="6">
    <location>
        <position position="131"/>
    </location>
</feature>
<organism evidence="10 11">
    <name type="scientific">Ananas comosus</name>
    <name type="common">Pineapple</name>
    <name type="synonym">Ananas ananas</name>
    <dbReference type="NCBI Taxonomy" id="4615"/>
    <lineage>
        <taxon>Eukaryota</taxon>
        <taxon>Viridiplantae</taxon>
        <taxon>Streptophyta</taxon>
        <taxon>Embryophyta</taxon>
        <taxon>Tracheophyta</taxon>
        <taxon>Spermatophyta</taxon>
        <taxon>Magnoliopsida</taxon>
        <taxon>Liliopsida</taxon>
        <taxon>Poales</taxon>
        <taxon>Bromeliaceae</taxon>
        <taxon>Bromelioideae</taxon>
        <taxon>Ananas</taxon>
    </lineage>
</organism>
<comment type="similarity">
    <text evidence="1">Belongs to the peptidase A1 family.</text>
</comment>
<dbReference type="Proteomes" id="UP000092600">
    <property type="component" value="Unassembled WGS sequence"/>
</dbReference>
<dbReference type="PRINTS" id="PR00792">
    <property type="entry name" value="PEPSIN"/>
</dbReference>
<feature type="compositionally biased region" description="Low complexity" evidence="7">
    <location>
        <begin position="305"/>
        <end position="314"/>
    </location>
</feature>
<dbReference type="Pfam" id="PF14543">
    <property type="entry name" value="TAXi_N"/>
    <property type="match status" value="1"/>
</dbReference>
<evidence type="ECO:0000256" key="3">
    <source>
        <dbReference type="ARBA" id="ARBA00022750"/>
    </source>
</evidence>
<feature type="active site" evidence="6">
    <location>
        <position position="365"/>
    </location>
</feature>
<dbReference type="CDD" id="cd05476">
    <property type="entry name" value="pepsin_A_like_plant"/>
    <property type="match status" value="1"/>
</dbReference>